<dbReference type="GO" id="GO:0016020">
    <property type="term" value="C:membrane"/>
    <property type="evidence" value="ECO:0007669"/>
    <property type="project" value="InterPro"/>
</dbReference>
<evidence type="ECO:0000259" key="4">
    <source>
        <dbReference type="PROSITE" id="PS51782"/>
    </source>
</evidence>
<feature type="domain" description="LysM" evidence="4">
    <location>
        <begin position="456"/>
        <end position="500"/>
    </location>
</feature>
<comment type="similarity">
    <text evidence="1">Belongs to the transglycosylase Slt family.</text>
</comment>
<evidence type="ECO:0000256" key="3">
    <source>
        <dbReference type="SAM" id="SignalP"/>
    </source>
</evidence>
<feature type="chain" id="PRO_5001632390" evidence="3">
    <location>
        <begin position="25"/>
        <end position="557"/>
    </location>
</feature>
<dbReference type="AlphaFoldDB" id="A0A066ZMA0"/>
<dbReference type="InterPro" id="IPR023346">
    <property type="entry name" value="Lysozyme-like_dom_sf"/>
</dbReference>
<evidence type="ECO:0000256" key="2">
    <source>
        <dbReference type="SAM" id="MobiDB-lite"/>
    </source>
</evidence>
<keyword evidence="3" id="KW-0732">Signal</keyword>
<organism evidence="5 6">
    <name type="scientific">Hydrogenovibrio marinus</name>
    <dbReference type="NCBI Taxonomy" id="28885"/>
    <lineage>
        <taxon>Bacteria</taxon>
        <taxon>Pseudomonadati</taxon>
        <taxon>Pseudomonadota</taxon>
        <taxon>Gammaproteobacteria</taxon>
        <taxon>Thiotrichales</taxon>
        <taxon>Piscirickettsiaceae</taxon>
        <taxon>Hydrogenovibrio</taxon>
    </lineage>
</organism>
<dbReference type="EMBL" id="JMIU01000001">
    <property type="protein sequence ID" value="KDN94948.1"/>
    <property type="molecule type" value="Genomic_DNA"/>
</dbReference>
<name>A0A066ZMA0_HYDMR</name>
<dbReference type="SUPFAM" id="SSF53955">
    <property type="entry name" value="Lysozyme-like"/>
    <property type="match status" value="1"/>
</dbReference>
<dbReference type="SMART" id="SM00257">
    <property type="entry name" value="LysM"/>
    <property type="match status" value="3"/>
</dbReference>
<protein>
    <submittedName>
        <fullName evidence="5">Lytic transglycosylase</fullName>
    </submittedName>
</protein>
<dbReference type="PANTHER" id="PTHR33734">
    <property type="entry name" value="LYSM DOMAIN-CONTAINING GPI-ANCHORED PROTEIN 2"/>
    <property type="match status" value="1"/>
</dbReference>
<dbReference type="GO" id="GO:0000270">
    <property type="term" value="P:peptidoglycan metabolic process"/>
    <property type="evidence" value="ECO:0007669"/>
    <property type="project" value="InterPro"/>
</dbReference>
<accession>A0A066ZMA0</accession>
<dbReference type="Pfam" id="PF01464">
    <property type="entry name" value="SLT"/>
    <property type="match status" value="1"/>
</dbReference>
<feature type="signal peptide" evidence="3">
    <location>
        <begin position="1"/>
        <end position="24"/>
    </location>
</feature>
<dbReference type="PANTHER" id="PTHR33734:SF22">
    <property type="entry name" value="MEMBRANE-BOUND LYTIC MUREIN TRANSGLYCOSYLASE D"/>
    <property type="match status" value="1"/>
</dbReference>
<reference evidence="5 6" key="1">
    <citation type="submission" date="2014-04" db="EMBL/GenBank/DDBJ databases">
        <title>Draft genome sequence of Hydrogenovibrio marinus MH-110, a model organism for aerobic H2 metabolism.</title>
        <authorList>
            <person name="Cha H.J."/>
            <person name="Jo B.H."/>
            <person name="Hwang B.H."/>
        </authorList>
    </citation>
    <scope>NUCLEOTIDE SEQUENCE [LARGE SCALE GENOMIC DNA]</scope>
    <source>
        <strain evidence="5 6">MH-110</strain>
    </source>
</reference>
<keyword evidence="6" id="KW-1185">Reference proteome</keyword>
<evidence type="ECO:0000313" key="6">
    <source>
        <dbReference type="Proteomes" id="UP000027341"/>
    </source>
</evidence>
<dbReference type="InterPro" id="IPR008258">
    <property type="entry name" value="Transglycosylase_SLT_dom_1"/>
</dbReference>
<sequence length="557" mass="64514">MSFVQKYFFLLGCLVLPFVMNGCALTPLKSEPNASGQTSNSGDGDATTAENDDDADPKLPIAMPSEMDDAESLSFEQTIQKATLEKYDLAETDTQRLKNFVHAPNTEENDNLWEVLSHNFFLAPAHAEEYKSYIEYYLKRRKYLKRVSIRAKPYLYYILQEIKKRKMPYEIALLPVIESGYYPFARSYVSASGLWQFMPSTGHLYGLQHNWWYDGRQDIYKSTQAALDYLQQLYVMNDYDWLLALASYNAGLGNVLKAQRKYLKKHSNGNPNFWNIRRYLPQETKRYVPQLLAIAYLIDHQSEYNIHLEPIENAPYFDDLKLTQQINLRNVAKATQTDLQLLKVLNPGFLRVATPPNAKHRLLLPADIANDFRKQYEDNPEKFKVNWARHVIKPGESLLVIAHKYHTSASEIKKLNGLNNNLIRAGHTLLIPVPKNQITAVRLAENKKKPYKGNKYYHTVRPGESLWTIARYYNVSTRTLCEWNRISIRTPLRKGQKLEIRSNKYGKKFTYTLKKGESLWIVAQKYSVTTTELCNWNGLRKSQVVQPGTKLDVWVKS</sequence>
<gene>
    <name evidence="5" type="ORF">EI16_01145</name>
</gene>
<feature type="region of interest" description="Disordered" evidence="2">
    <location>
        <begin position="30"/>
        <end position="63"/>
    </location>
</feature>
<comment type="caution">
    <text evidence="5">The sequence shown here is derived from an EMBL/GenBank/DDBJ whole genome shotgun (WGS) entry which is preliminary data.</text>
</comment>
<dbReference type="Pfam" id="PF01476">
    <property type="entry name" value="LysM"/>
    <property type="match status" value="3"/>
</dbReference>
<dbReference type="Proteomes" id="UP000027341">
    <property type="component" value="Unassembled WGS sequence"/>
</dbReference>
<dbReference type="GO" id="GO:0008932">
    <property type="term" value="F:lytic endotransglycosylase activity"/>
    <property type="evidence" value="ECO:0007669"/>
    <property type="project" value="TreeGrafter"/>
</dbReference>
<dbReference type="RefSeq" id="WP_051622939.1">
    <property type="nucleotide sequence ID" value="NZ_AP020335.1"/>
</dbReference>
<proteinExistence type="inferred from homology"/>
<dbReference type="PROSITE" id="PS51782">
    <property type="entry name" value="LYSM"/>
    <property type="match status" value="3"/>
</dbReference>
<dbReference type="InterPro" id="IPR018392">
    <property type="entry name" value="LysM"/>
</dbReference>
<dbReference type="Gene3D" id="1.10.530.10">
    <property type="match status" value="1"/>
</dbReference>
<feature type="compositionally biased region" description="Polar residues" evidence="2">
    <location>
        <begin position="32"/>
        <end position="41"/>
    </location>
</feature>
<evidence type="ECO:0000256" key="1">
    <source>
        <dbReference type="ARBA" id="ARBA00007734"/>
    </source>
</evidence>
<dbReference type="STRING" id="28885.EI16_01145"/>
<evidence type="ECO:0000313" key="5">
    <source>
        <dbReference type="EMBL" id="KDN94948.1"/>
    </source>
</evidence>
<dbReference type="Gene3D" id="3.10.350.10">
    <property type="entry name" value="LysM domain"/>
    <property type="match status" value="3"/>
</dbReference>
<dbReference type="CDD" id="cd16894">
    <property type="entry name" value="MltD-like"/>
    <property type="match status" value="1"/>
</dbReference>
<dbReference type="SUPFAM" id="SSF54106">
    <property type="entry name" value="LysM domain"/>
    <property type="match status" value="3"/>
</dbReference>
<dbReference type="CDD" id="cd00118">
    <property type="entry name" value="LysM"/>
    <property type="match status" value="3"/>
</dbReference>
<dbReference type="InterPro" id="IPR036779">
    <property type="entry name" value="LysM_dom_sf"/>
</dbReference>
<feature type="domain" description="LysM" evidence="4">
    <location>
        <begin position="509"/>
        <end position="553"/>
    </location>
</feature>
<dbReference type="PROSITE" id="PS00922">
    <property type="entry name" value="TRANSGLYCOSYLASE"/>
    <property type="match status" value="1"/>
</dbReference>
<feature type="domain" description="LysM" evidence="4">
    <location>
        <begin position="388"/>
        <end position="431"/>
    </location>
</feature>
<dbReference type="InterPro" id="IPR000189">
    <property type="entry name" value="Transglyc_AS"/>
</dbReference>